<dbReference type="Proteomes" id="UP001165653">
    <property type="component" value="Unassembled WGS sequence"/>
</dbReference>
<feature type="domain" description="PIN-like" evidence="1">
    <location>
        <begin position="8"/>
        <end position="106"/>
    </location>
</feature>
<name>A0ABT3G1B7_9BACT</name>
<sequence>MVRKNYIFIDRENVREEEFDRIGGKPAYLTILFGPNQKSVPLPVVRLIRDHAERIEIIETPVQGKNALDFILAYEIGRRAEQDPSGYFHIIAKDGGYDALLLHLKSRKIHASRRASLAEIPLFMNRSERASYVVSHFRSVNSARPGKRKALENALQALFARTLDDEELQYLVDRLVHAKVLTIGEKDQVTYSTAR</sequence>
<gene>
    <name evidence="2" type="ORF">OJ996_05550</name>
</gene>
<dbReference type="InterPro" id="IPR041494">
    <property type="entry name" value="PIN7"/>
</dbReference>
<accession>A0ABT3G1B7</accession>
<dbReference type="EMBL" id="JAPDDR010000002">
    <property type="protein sequence ID" value="MCW1913025.1"/>
    <property type="molecule type" value="Genomic_DNA"/>
</dbReference>
<evidence type="ECO:0000259" key="1">
    <source>
        <dbReference type="Pfam" id="PF18475"/>
    </source>
</evidence>
<protein>
    <submittedName>
        <fullName evidence="2">PIN domain-containing protein</fullName>
    </submittedName>
</protein>
<reference evidence="2" key="1">
    <citation type="submission" date="2022-10" db="EMBL/GenBank/DDBJ databases">
        <title>Luteolibacter sp. GHJ8, whole genome shotgun sequencing project.</title>
        <authorList>
            <person name="Zhao G."/>
            <person name="Shen L."/>
        </authorList>
    </citation>
    <scope>NUCLEOTIDE SEQUENCE</scope>
    <source>
        <strain evidence="2">GHJ8</strain>
    </source>
</reference>
<proteinExistence type="predicted"/>
<dbReference type="Pfam" id="PF18475">
    <property type="entry name" value="PIN7"/>
    <property type="match status" value="1"/>
</dbReference>
<organism evidence="2 3">
    <name type="scientific">Luteolibacter rhizosphaerae</name>
    <dbReference type="NCBI Taxonomy" id="2989719"/>
    <lineage>
        <taxon>Bacteria</taxon>
        <taxon>Pseudomonadati</taxon>
        <taxon>Verrucomicrobiota</taxon>
        <taxon>Verrucomicrobiia</taxon>
        <taxon>Verrucomicrobiales</taxon>
        <taxon>Verrucomicrobiaceae</taxon>
        <taxon>Luteolibacter</taxon>
    </lineage>
</organism>
<dbReference type="RefSeq" id="WP_264512040.1">
    <property type="nucleotide sequence ID" value="NZ_JAPDDR010000002.1"/>
</dbReference>
<comment type="caution">
    <text evidence="2">The sequence shown here is derived from an EMBL/GenBank/DDBJ whole genome shotgun (WGS) entry which is preliminary data.</text>
</comment>
<evidence type="ECO:0000313" key="2">
    <source>
        <dbReference type="EMBL" id="MCW1913025.1"/>
    </source>
</evidence>
<keyword evidence="3" id="KW-1185">Reference proteome</keyword>
<evidence type="ECO:0000313" key="3">
    <source>
        <dbReference type="Proteomes" id="UP001165653"/>
    </source>
</evidence>